<dbReference type="OrthoDB" id="8731593at2759"/>
<dbReference type="Gene3D" id="3.80.10.10">
    <property type="entry name" value="Ribonuclease Inhibitor"/>
    <property type="match status" value="1"/>
</dbReference>
<protein>
    <recommendedName>
        <fullName evidence="3">Leucine-rich repeat-containing N-terminal plant-type domain-containing protein</fullName>
    </recommendedName>
</protein>
<proteinExistence type="predicted"/>
<reference evidence="1 2" key="1">
    <citation type="submission" date="2019-06" db="EMBL/GenBank/DDBJ databases">
        <title>A chromosomal-level reference genome of Carpinus fangiana (Coryloideae, Betulaceae).</title>
        <authorList>
            <person name="Yang X."/>
            <person name="Wang Z."/>
            <person name="Zhang L."/>
            <person name="Hao G."/>
            <person name="Liu J."/>
            <person name="Yang Y."/>
        </authorList>
    </citation>
    <scope>NUCLEOTIDE SEQUENCE [LARGE SCALE GENOMIC DNA]</scope>
    <source>
        <strain evidence="1">Cfa_2016G</strain>
        <tissue evidence="1">Leaf</tissue>
    </source>
</reference>
<evidence type="ECO:0000313" key="1">
    <source>
        <dbReference type="EMBL" id="KAE8099324.1"/>
    </source>
</evidence>
<dbReference type="AlphaFoldDB" id="A0A5N6RIK9"/>
<dbReference type="Proteomes" id="UP000327013">
    <property type="component" value="Chromosome 7"/>
</dbReference>
<keyword evidence="2" id="KW-1185">Reference proteome</keyword>
<sequence>MAMENLVLLNLSRNHLVGRIPASIEYMQGQTSVDFSYNNLSGYVPATGQYRYFKPTWFRGNTDLCGPYVGPCKDDAAKSTAISITGSPLYTAYILCPCLCVVSMEVLEINISDVGHVRK</sequence>
<dbReference type="SUPFAM" id="SSF52058">
    <property type="entry name" value="L domain-like"/>
    <property type="match status" value="1"/>
</dbReference>
<dbReference type="InterPro" id="IPR001611">
    <property type="entry name" value="Leu-rich_rpt"/>
</dbReference>
<dbReference type="PANTHER" id="PTHR48065">
    <property type="entry name" value="OS10G0469600 PROTEIN"/>
    <property type="match status" value="1"/>
</dbReference>
<organism evidence="1 2">
    <name type="scientific">Carpinus fangiana</name>
    <dbReference type="NCBI Taxonomy" id="176857"/>
    <lineage>
        <taxon>Eukaryota</taxon>
        <taxon>Viridiplantae</taxon>
        <taxon>Streptophyta</taxon>
        <taxon>Embryophyta</taxon>
        <taxon>Tracheophyta</taxon>
        <taxon>Spermatophyta</taxon>
        <taxon>Magnoliopsida</taxon>
        <taxon>eudicotyledons</taxon>
        <taxon>Gunneridae</taxon>
        <taxon>Pentapetalae</taxon>
        <taxon>rosids</taxon>
        <taxon>fabids</taxon>
        <taxon>Fagales</taxon>
        <taxon>Betulaceae</taxon>
        <taxon>Carpinus</taxon>
    </lineage>
</organism>
<dbReference type="PANTHER" id="PTHR48065:SF11">
    <property type="entry name" value="OS11G0213300 PROTEIN"/>
    <property type="match status" value="1"/>
</dbReference>
<dbReference type="Pfam" id="PF00560">
    <property type="entry name" value="LRR_1"/>
    <property type="match status" value="1"/>
</dbReference>
<gene>
    <name evidence="1" type="ORF">FH972_017315</name>
</gene>
<accession>A0A5N6RIK9</accession>
<evidence type="ECO:0008006" key="3">
    <source>
        <dbReference type="Google" id="ProtNLM"/>
    </source>
</evidence>
<name>A0A5N6RIK9_9ROSI</name>
<dbReference type="InterPro" id="IPR032675">
    <property type="entry name" value="LRR_dom_sf"/>
</dbReference>
<dbReference type="EMBL" id="CM017327">
    <property type="protein sequence ID" value="KAE8099324.1"/>
    <property type="molecule type" value="Genomic_DNA"/>
</dbReference>
<evidence type="ECO:0000313" key="2">
    <source>
        <dbReference type="Proteomes" id="UP000327013"/>
    </source>
</evidence>